<sequence length="317" mass="33518">MVFSQKSKGNICDVCSHVNKVDQMRCDKCSHIIGRRSYSGSTRNSSKLSTPRKSNHGANQSDEHEAAKGAENDSSVERTTTGVATLFSTAAGKTVSVSESSLRAARMKLGQELCADGSTLTEPPLQESGPGVATLFSTAAGKTVSVSESSLRAARMKLGQELCADDEATVENTAQSESVGVPPPSTPVAGRRAKVSEPPLRSVGEAFPPNDERLLLSGATPAGVTAVAGPNGQSKNVGACLRQLRKPFVVPFAKVAPDTGKAQEAERSSISNTLRAKRRFNDGVTSTKHISFDVCMYRSMPLSSLPSIDDFSMIVFH</sequence>
<keyword evidence="6" id="KW-1185">Reference proteome</keyword>
<dbReference type="Pfam" id="PF00634">
    <property type="entry name" value="BRCA2"/>
    <property type="match status" value="2"/>
</dbReference>
<dbReference type="AlphaFoldDB" id="F9W7W9"/>
<organism evidence="5 6">
    <name type="scientific">Trypanosoma congolense (strain IL3000)</name>
    <dbReference type="NCBI Taxonomy" id="1068625"/>
    <lineage>
        <taxon>Eukaryota</taxon>
        <taxon>Discoba</taxon>
        <taxon>Euglenozoa</taxon>
        <taxon>Kinetoplastea</taxon>
        <taxon>Metakinetoplastina</taxon>
        <taxon>Trypanosomatida</taxon>
        <taxon>Trypanosomatidae</taxon>
        <taxon>Trypanosoma</taxon>
        <taxon>Nannomonas</taxon>
    </lineage>
</organism>
<dbReference type="InterPro" id="IPR015525">
    <property type="entry name" value="BRCA2"/>
</dbReference>
<name>F9W7W9_TRYCI</name>
<keyword evidence="3" id="KW-0234">DNA repair</keyword>
<dbReference type="VEuPathDB" id="TriTrypDB:TcIL3000_0_40590"/>
<evidence type="ECO:0000313" key="6">
    <source>
        <dbReference type="Proteomes" id="UP000000702"/>
    </source>
</evidence>
<dbReference type="PANTHER" id="PTHR11289">
    <property type="entry name" value="BREAST CANCER TYPE 2 SUSCEPTIBILITY PROTEIN BRCA2"/>
    <property type="match status" value="1"/>
</dbReference>
<dbReference type="PANTHER" id="PTHR11289:SF0">
    <property type="entry name" value="BREAST CANCER TYPE 2 SUSCEPTIBILITY PROTEIN"/>
    <property type="match status" value="1"/>
</dbReference>
<dbReference type="GO" id="GO:0006355">
    <property type="term" value="P:regulation of DNA-templated transcription"/>
    <property type="evidence" value="ECO:0007669"/>
    <property type="project" value="TreeGrafter"/>
</dbReference>
<feature type="region of interest" description="Disordered" evidence="4">
    <location>
        <begin position="37"/>
        <end position="77"/>
    </location>
</feature>
<accession>F9W7W9</accession>
<dbReference type="EMBL" id="CAEQ01001093">
    <property type="protein sequence ID" value="CCD13291.1"/>
    <property type="molecule type" value="Genomic_DNA"/>
</dbReference>
<proteinExistence type="predicted"/>
<dbReference type="GO" id="GO:0000724">
    <property type="term" value="P:double-strand break repair via homologous recombination"/>
    <property type="evidence" value="ECO:0007669"/>
    <property type="project" value="InterPro"/>
</dbReference>
<keyword evidence="2" id="KW-0227">DNA damage</keyword>
<keyword evidence="1" id="KW-0677">Repeat</keyword>
<feature type="compositionally biased region" description="Polar residues" evidence="4">
    <location>
        <begin position="38"/>
        <end position="60"/>
    </location>
</feature>
<gene>
    <name evidence="5" type="ORF">TCIL3000_0_40590</name>
</gene>
<dbReference type="Proteomes" id="UP000000702">
    <property type="component" value="Unassembled WGS sequence"/>
</dbReference>
<feature type="compositionally biased region" description="Basic and acidic residues" evidence="4">
    <location>
        <begin position="61"/>
        <end position="71"/>
    </location>
</feature>
<comment type="caution">
    <text evidence="5">The sequence shown here is derived from an EMBL/GenBank/DDBJ whole genome shotgun (WGS) entry which is preliminary data.</text>
</comment>
<protein>
    <submittedName>
        <fullName evidence="5">WGS project CAEQ00000000 data, annotated contig 1666</fullName>
    </submittedName>
</protein>
<reference evidence="5 6" key="2">
    <citation type="journal article" date="2012" name="Proc. Natl. Acad. Sci. U.S.A.">
        <title>Antigenic diversity is generated by distinct evolutionary mechanisms in African trypanosome species.</title>
        <authorList>
            <person name="Jackson A.P."/>
            <person name="Berry A."/>
            <person name="Aslett M."/>
            <person name="Allison H.C."/>
            <person name="Burton P."/>
            <person name="Vavrova-Anderson J."/>
            <person name="Brown R."/>
            <person name="Browne H."/>
            <person name="Corton N."/>
            <person name="Hauser H."/>
            <person name="Gamble J."/>
            <person name="Gilderthorp R."/>
            <person name="Marcello L."/>
            <person name="McQuillan J."/>
            <person name="Otto T.D."/>
            <person name="Quail M.A."/>
            <person name="Sanders M.J."/>
            <person name="van Tonder A."/>
            <person name="Ginger M.L."/>
            <person name="Field M.C."/>
            <person name="Barry J.D."/>
            <person name="Hertz-Fowler C."/>
            <person name="Berriman M."/>
        </authorList>
    </citation>
    <scope>NUCLEOTIDE SEQUENCE [LARGE SCALE GENOMIC DNA]</scope>
    <source>
        <strain evidence="5 6">IL3000</strain>
    </source>
</reference>
<evidence type="ECO:0000313" key="5">
    <source>
        <dbReference type="EMBL" id="CCD13291.1"/>
    </source>
</evidence>
<dbReference type="InterPro" id="IPR002093">
    <property type="entry name" value="BRCA2_repeat"/>
</dbReference>
<evidence type="ECO:0000256" key="4">
    <source>
        <dbReference type="SAM" id="MobiDB-lite"/>
    </source>
</evidence>
<evidence type="ECO:0000256" key="1">
    <source>
        <dbReference type="ARBA" id="ARBA00022737"/>
    </source>
</evidence>
<evidence type="ECO:0000256" key="2">
    <source>
        <dbReference type="ARBA" id="ARBA00022763"/>
    </source>
</evidence>
<feature type="region of interest" description="Disordered" evidence="4">
    <location>
        <begin position="172"/>
        <end position="207"/>
    </location>
</feature>
<evidence type="ECO:0000256" key="3">
    <source>
        <dbReference type="ARBA" id="ARBA00023204"/>
    </source>
</evidence>
<reference evidence="6" key="1">
    <citation type="submission" date="2011-07" db="EMBL/GenBank/DDBJ databases">
        <title>Divergent evolution of antigenic variation in African trypanosomes.</title>
        <authorList>
            <person name="Jackson A.P."/>
            <person name="Berry A."/>
            <person name="Allison H.C."/>
            <person name="Burton P."/>
            <person name="Anderson J."/>
            <person name="Aslett M."/>
            <person name="Brown R."/>
            <person name="Corton N."/>
            <person name="Harris D."/>
            <person name="Hauser H."/>
            <person name="Gamble J."/>
            <person name="Gilderthorp R."/>
            <person name="McQuillan J."/>
            <person name="Quail M.A."/>
            <person name="Sanders M."/>
            <person name="Van Tonder A."/>
            <person name="Ginger M.L."/>
            <person name="Donelson J.E."/>
            <person name="Field M.C."/>
            <person name="Barry J.D."/>
            <person name="Berriman M."/>
            <person name="Hertz-Fowler C."/>
        </authorList>
    </citation>
    <scope>NUCLEOTIDE SEQUENCE [LARGE SCALE GENOMIC DNA]</scope>
    <source>
        <strain evidence="6">IL3000</strain>
    </source>
</reference>